<dbReference type="InterPro" id="IPR049174">
    <property type="entry name" value="Beta-AFase-like"/>
</dbReference>
<dbReference type="GO" id="GO:0102478">
    <property type="term" value="F:beta-L-arabinofuranosidase activity"/>
    <property type="evidence" value="ECO:0007669"/>
    <property type="project" value="UniProtKB-EC"/>
</dbReference>
<dbReference type="InterPro" id="IPR008928">
    <property type="entry name" value="6-hairpin_glycosidase_sf"/>
</dbReference>
<dbReference type="InterPro" id="IPR049049">
    <property type="entry name" value="Beta-AFase-like_GH127_C"/>
</dbReference>
<keyword evidence="4" id="KW-0326">Glycosidase</keyword>
<protein>
    <submittedName>
        <fullName evidence="4">Non-reducing end beta-L-arabinofuranosidase</fullName>
        <ecNumber evidence="4">3.2.1.185</ecNumber>
    </submittedName>
</protein>
<evidence type="ECO:0000313" key="4">
    <source>
        <dbReference type="EMBL" id="OPZ92452.1"/>
    </source>
</evidence>
<comment type="caution">
    <text evidence="4">The sequence shown here is derived from an EMBL/GenBank/DDBJ whole genome shotgun (WGS) entry which is preliminary data.</text>
</comment>
<evidence type="ECO:0000259" key="2">
    <source>
        <dbReference type="Pfam" id="PF20736"/>
    </source>
</evidence>
<dbReference type="InterPro" id="IPR049046">
    <property type="entry name" value="Beta-AFase-like_GH127_middle"/>
</dbReference>
<reference evidence="4" key="1">
    <citation type="submission" date="2017-02" db="EMBL/GenBank/DDBJ databases">
        <title>Delving into the versatile metabolic prowess of the omnipresent phylum Bacteroidetes.</title>
        <authorList>
            <person name="Nobu M.K."/>
            <person name="Mei R."/>
            <person name="Narihiro T."/>
            <person name="Kuroda K."/>
            <person name="Liu W.-T."/>
        </authorList>
    </citation>
    <scope>NUCLEOTIDE SEQUENCE</scope>
    <source>
        <strain evidence="4">ADurb.Bin417</strain>
    </source>
</reference>
<dbReference type="AlphaFoldDB" id="A0A1V5MH80"/>
<dbReference type="SUPFAM" id="SSF48208">
    <property type="entry name" value="Six-hairpin glycosidases"/>
    <property type="match status" value="1"/>
</dbReference>
<dbReference type="Pfam" id="PF20737">
    <property type="entry name" value="Glyco_hydro127C"/>
    <property type="match status" value="1"/>
</dbReference>
<feature type="domain" description="Non-reducing end beta-L-arabinofuranosidase-like GH127 catalytic" evidence="1">
    <location>
        <begin position="2"/>
        <end position="170"/>
    </location>
</feature>
<dbReference type="EMBL" id="MWAK01000097">
    <property type="protein sequence ID" value="OPZ92452.1"/>
    <property type="molecule type" value="Genomic_DNA"/>
</dbReference>
<proteinExistence type="predicted"/>
<dbReference type="Pfam" id="PF07944">
    <property type="entry name" value="Beta-AFase-like_GH127_cat"/>
    <property type="match status" value="1"/>
</dbReference>
<keyword evidence="4" id="KW-0378">Hydrolase</keyword>
<dbReference type="EC" id="3.2.1.185" evidence="4"/>
<dbReference type="Proteomes" id="UP000485484">
    <property type="component" value="Unassembled WGS sequence"/>
</dbReference>
<dbReference type="PANTHER" id="PTHR43465:SF2">
    <property type="entry name" value="DUF1680 DOMAIN PROTEIN (AFU_ORTHOLOGUE AFUA_1G08910)"/>
    <property type="match status" value="1"/>
</dbReference>
<evidence type="ECO:0000259" key="1">
    <source>
        <dbReference type="Pfam" id="PF07944"/>
    </source>
</evidence>
<gene>
    <name evidence="4" type="primary">hypBA1</name>
    <name evidence="4" type="ORF">BWY73_00802</name>
</gene>
<dbReference type="GO" id="GO:0005975">
    <property type="term" value="P:carbohydrate metabolic process"/>
    <property type="evidence" value="ECO:0007669"/>
    <property type="project" value="InterPro"/>
</dbReference>
<dbReference type="PANTHER" id="PTHR43465">
    <property type="entry name" value="DUF1680 DOMAIN PROTEIN (AFU_ORTHOLOGUE AFUA_1G08910)"/>
    <property type="match status" value="1"/>
</dbReference>
<accession>A0A1V5MH80</accession>
<sequence>MPYERLQAHRPLLEQTEAVGHAVRAVYLYSGLADLAAETGDRRYRRTLDRLWESVALRKLYLTGGIGALAVGEQFSGDYHLPNETAYAETCASIGLIFWARRLLDLDCDRRYAEVMEAALYNGALSGVSLDGRRFFYVNPLASEGRHHRQEFFGCACCPPNLLRLLASLGRYFYSAAEDELCVHLYGAGAARLEISGVRLRFVQETDYPWEGRVGLEISPERPVRFRLRLRVPEWCRNWSLSINGTSLSGRLSRGYLLLDRTWRPGDRLALDLEMKPELVHAHPAVGTAAGCAALRRGPLVYCLEGVDNPGLPSIFIDSARSFRPVRVESGPLKGLVLLKGRGWRASRAGWEKRLYSDRAPKLEPAPVIAVPYFVWDNRAAGPMRVWLPRPPAGS</sequence>
<name>A0A1V5MH80_UNCT6</name>
<organism evidence="4">
    <name type="scientific">candidate division TA06 bacterium ADurb.Bin417</name>
    <dbReference type="NCBI Taxonomy" id="1852828"/>
    <lineage>
        <taxon>Bacteria</taxon>
        <taxon>Bacteria division TA06</taxon>
    </lineage>
</organism>
<feature type="domain" description="Non-reducing end beta-L-arabinofuranosidase-like GH127 middle" evidence="2">
    <location>
        <begin position="181"/>
        <end position="275"/>
    </location>
</feature>
<dbReference type="InterPro" id="IPR012878">
    <property type="entry name" value="Beta-AFase-like_GH127_cat"/>
</dbReference>
<dbReference type="Pfam" id="PF20736">
    <property type="entry name" value="Glyco_hydro127M"/>
    <property type="match status" value="1"/>
</dbReference>
<feature type="domain" description="Non-reducing end beta-L-arabinofuranosidase-like GH127 C-terminal" evidence="3">
    <location>
        <begin position="277"/>
        <end position="389"/>
    </location>
</feature>
<evidence type="ECO:0000259" key="3">
    <source>
        <dbReference type="Pfam" id="PF20737"/>
    </source>
</evidence>